<organism evidence="1 2">
    <name type="scientific">Paragonimus westermani</name>
    <dbReference type="NCBI Taxonomy" id="34504"/>
    <lineage>
        <taxon>Eukaryota</taxon>
        <taxon>Metazoa</taxon>
        <taxon>Spiralia</taxon>
        <taxon>Lophotrochozoa</taxon>
        <taxon>Platyhelminthes</taxon>
        <taxon>Trematoda</taxon>
        <taxon>Digenea</taxon>
        <taxon>Plagiorchiida</taxon>
        <taxon>Troglotremata</taxon>
        <taxon>Troglotrematidae</taxon>
        <taxon>Paragonimus</taxon>
    </lineage>
</organism>
<dbReference type="EMBL" id="QNGE01001552">
    <property type="protein sequence ID" value="KAA3677339.1"/>
    <property type="molecule type" value="Genomic_DNA"/>
</dbReference>
<comment type="caution">
    <text evidence="1">The sequence shown here is derived from an EMBL/GenBank/DDBJ whole genome shotgun (WGS) entry which is preliminary data.</text>
</comment>
<name>A0A5J4NPJ7_9TREM</name>
<gene>
    <name evidence="1" type="ORF">DEA37_0011551</name>
</gene>
<evidence type="ECO:0000313" key="2">
    <source>
        <dbReference type="Proteomes" id="UP000324629"/>
    </source>
</evidence>
<proteinExistence type="predicted"/>
<dbReference type="AlphaFoldDB" id="A0A5J4NPJ7"/>
<accession>A0A5J4NPJ7</accession>
<protein>
    <submittedName>
        <fullName evidence="1">Uncharacterized protein</fullName>
    </submittedName>
</protein>
<dbReference type="Proteomes" id="UP000324629">
    <property type="component" value="Unassembled WGS sequence"/>
</dbReference>
<reference evidence="1 2" key="1">
    <citation type="journal article" date="2019" name="Gigascience">
        <title>Whole-genome sequence of the oriental lung fluke Paragonimus westermani.</title>
        <authorList>
            <person name="Oey H."/>
            <person name="Zakrzewski M."/>
            <person name="Narain K."/>
            <person name="Devi K.R."/>
            <person name="Agatsuma T."/>
            <person name="Nawaratna S."/>
            <person name="Gobert G.N."/>
            <person name="Jones M.K."/>
            <person name="Ragan M.A."/>
            <person name="McManus D.P."/>
            <person name="Krause L."/>
        </authorList>
    </citation>
    <scope>NUCLEOTIDE SEQUENCE [LARGE SCALE GENOMIC DNA]</scope>
    <source>
        <strain evidence="1 2">IND2009</strain>
    </source>
</reference>
<evidence type="ECO:0000313" key="1">
    <source>
        <dbReference type="EMBL" id="KAA3677339.1"/>
    </source>
</evidence>
<keyword evidence="2" id="KW-1185">Reference proteome</keyword>
<feature type="non-terminal residue" evidence="1">
    <location>
        <position position="1"/>
    </location>
</feature>
<sequence>RETESPPETLGFGCLGSLLFVCQLWVRTMIICSSYCLLGTPALGSPACYYDSRFDDTYSDTYISTIGVDFVSGRLKINVQFRKFGRSSWTVKLSNCRFGILLDRNVFAPSLPLTIAELTVSSLFMMLLIKLRSQSCDSQRNFQVRLCPLDLTSGTVDVRPALNANVVKSQLRFLSALLDCRVLLKLQENALVTLPRVLPAHNTTDVEN</sequence>